<keyword evidence="1" id="KW-1133">Transmembrane helix</keyword>
<dbReference type="AlphaFoldDB" id="A0A6G1H5T5"/>
<reference evidence="2" key="1">
    <citation type="journal article" date="2020" name="Stud. Mycol.">
        <title>101 Dothideomycetes genomes: a test case for predicting lifestyles and emergence of pathogens.</title>
        <authorList>
            <person name="Haridas S."/>
            <person name="Albert R."/>
            <person name="Binder M."/>
            <person name="Bloem J."/>
            <person name="Labutti K."/>
            <person name="Salamov A."/>
            <person name="Andreopoulos B."/>
            <person name="Baker S."/>
            <person name="Barry K."/>
            <person name="Bills G."/>
            <person name="Bluhm B."/>
            <person name="Cannon C."/>
            <person name="Castanera R."/>
            <person name="Culley D."/>
            <person name="Daum C."/>
            <person name="Ezra D."/>
            <person name="Gonzalez J."/>
            <person name="Henrissat B."/>
            <person name="Kuo A."/>
            <person name="Liang C."/>
            <person name="Lipzen A."/>
            <person name="Lutzoni F."/>
            <person name="Magnuson J."/>
            <person name="Mondo S."/>
            <person name="Nolan M."/>
            <person name="Ohm R."/>
            <person name="Pangilinan J."/>
            <person name="Park H.-J."/>
            <person name="Ramirez L."/>
            <person name="Alfaro M."/>
            <person name="Sun H."/>
            <person name="Tritt A."/>
            <person name="Yoshinaga Y."/>
            <person name="Zwiers L.-H."/>
            <person name="Turgeon B."/>
            <person name="Goodwin S."/>
            <person name="Spatafora J."/>
            <person name="Crous P."/>
            <person name="Grigoriev I."/>
        </authorList>
    </citation>
    <scope>NUCLEOTIDE SEQUENCE</scope>
    <source>
        <strain evidence="2">CBS 113979</strain>
    </source>
</reference>
<organism evidence="2 3">
    <name type="scientific">Aulographum hederae CBS 113979</name>
    <dbReference type="NCBI Taxonomy" id="1176131"/>
    <lineage>
        <taxon>Eukaryota</taxon>
        <taxon>Fungi</taxon>
        <taxon>Dikarya</taxon>
        <taxon>Ascomycota</taxon>
        <taxon>Pezizomycotina</taxon>
        <taxon>Dothideomycetes</taxon>
        <taxon>Pleosporomycetidae</taxon>
        <taxon>Aulographales</taxon>
        <taxon>Aulographaceae</taxon>
    </lineage>
</organism>
<keyword evidence="1" id="KW-0472">Membrane</keyword>
<name>A0A6G1H5T5_9PEZI</name>
<evidence type="ECO:0000313" key="2">
    <source>
        <dbReference type="EMBL" id="KAF1988380.1"/>
    </source>
</evidence>
<keyword evidence="3" id="KW-1185">Reference proteome</keyword>
<feature type="transmembrane region" description="Helical" evidence="1">
    <location>
        <begin position="79"/>
        <end position="101"/>
    </location>
</feature>
<sequence length="105" mass="12035">MAVQSQPFLMGAGFIICSHRLRSWSMELAASTLQARLLLSSRGQSGCISTLRRYQPLRKYTFLLLCPTKRDYLVYKRRFGTALRILLVLSVALPLLSVFWVQEEP</sequence>
<protein>
    <submittedName>
        <fullName evidence="2">Uncharacterized protein</fullName>
    </submittedName>
</protein>
<dbReference type="EMBL" id="ML977149">
    <property type="protein sequence ID" value="KAF1988380.1"/>
    <property type="molecule type" value="Genomic_DNA"/>
</dbReference>
<proteinExistence type="predicted"/>
<dbReference type="Proteomes" id="UP000800041">
    <property type="component" value="Unassembled WGS sequence"/>
</dbReference>
<keyword evidence="1" id="KW-0812">Transmembrane</keyword>
<evidence type="ECO:0000256" key="1">
    <source>
        <dbReference type="SAM" id="Phobius"/>
    </source>
</evidence>
<evidence type="ECO:0000313" key="3">
    <source>
        <dbReference type="Proteomes" id="UP000800041"/>
    </source>
</evidence>
<accession>A0A6G1H5T5</accession>
<gene>
    <name evidence="2" type="ORF">K402DRAFT_34299</name>
</gene>